<dbReference type="InterPro" id="IPR012675">
    <property type="entry name" value="Beta-grasp_dom_sf"/>
</dbReference>
<name>A0A9X2RIE3_9PROT</name>
<dbReference type="Gene3D" id="3.10.20.30">
    <property type="match status" value="1"/>
</dbReference>
<dbReference type="RefSeq" id="WP_256618711.1">
    <property type="nucleotide sequence ID" value="NZ_JANIBC010000002.1"/>
</dbReference>
<keyword evidence="2" id="KW-1185">Reference proteome</keyword>
<dbReference type="Proteomes" id="UP001142610">
    <property type="component" value="Unassembled WGS sequence"/>
</dbReference>
<proteinExistence type="predicted"/>
<organism evidence="1 2">
    <name type="scientific">Parvularcula maris</name>
    <dbReference type="NCBI Taxonomy" id="2965077"/>
    <lineage>
        <taxon>Bacteria</taxon>
        <taxon>Pseudomonadati</taxon>
        <taxon>Pseudomonadota</taxon>
        <taxon>Alphaproteobacteria</taxon>
        <taxon>Parvularculales</taxon>
        <taxon>Parvularculaceae</taxon>
        <taxon>Parvularcula</taxon>
    </lineage>
</organism>
<sequence length="80" mass="8422">MKVVFLGRIGERAGPPRELSEEGLVTVADAVERLTVEDDELASLLRAPSTVYVLDDRVVKGDAALEGASELAFLPPVSGG</sequence>
<dbReference type="SUPFAM" id="SSF54285">
    <property type="entry name" value="MoaD/ThiS"/>
    <property type="match status" value="1"/>
</dbReference>
<comment type="caution">
    <text evidence="1">The sequence shown here is derived from an EMBL/GenBank/DDBJ whole genome shotgun (WGS) entry which is preliminary data.</text>
</comment>
<dbReference type="EMBL" id="JANIBC010000002">
    <property type="protein sequence ID" value="MCQ8184861.1"/>
    <property type="molecule type" value="Genomic_DNA"/>
</dbReference>
<protein>
    <submittedName>
        <fullName evidence="1">MoaD/ThiS family protein</fullName>
    </submittedName>
</protein>
<dbReference type="Pfam" id="PF02597">
    <property type="entry name" value="ThiS"/>
    <property type="match status" value="1"/>
</dbReference>
<dbReference type="InterPro" id="IPR016155">
    <property type="entry name" value="Mopterin_synth/thiamin_S_b"/>
</dbReference>
<dbReference type="AlphaFoldDB" id="A0A9X2RIE3"/>
<reference evidence="1" key="1">
    <citation type="submission" date="2022-07" db="EMBL/GenBank/DDBJ databases">
        <title>Parvularcula maris sp. nov., an algicidal bacterium isolated from seawater.</title>
        <authorList>
            <person name="Li F."/>
        </authorList>
    </citation>
    <scope>NUCLEOTIDE SEQUENCE</scope>
    <source>
        <strain evidence="1">BGMRC 0090</strain>
    </source>
</reference>
<evidence type="ECO:0000313" key="1">
    <source>
        <dbReference type="EMBL" id="MCQ8184861.1"/>
    </source>
</evidence>
<dbReference type="InterPro" id="IPR003749">
    <property type="entry name" value="ThiS/MoaD-like"/>
</dbReference>
<evidence type="ECO:0000313" key="2">
    <source>
        <dbReference type="Proteomes" id="UP001142610"/>
    </source>
</evidence>
<accession>A0A9X2RIE3</accession>
<gene>
    <name evidence="1" type="ORF">NOG11_05605</name>
</gene>